<feature type="domain" description="Negative modulator of initiation of replication SeqA N-terminal" evidence="6">
    <location>
        <begin position="1"/>
        <end position="34"/>
    </location>
</feature>
<proteinExistence type="inferred from homology"/>
<keyword evidence="8" id="KW-1185">Reference proteome</keyword>
<dbReference type="SUPFAM" id="SSF82808">
    <property type="entry name" value="Replication modulator SeqA, C-terminal DNA-binding domain"/>
    <property type="match status" value="1"/>
</dbReference>
<dbReference type="InterPro" id="IPR026577">
    <property type="entry name" value="SeqA_DNA-bd_C"/>
</dbReference>
<dbReference type="InterPro" id="IPR013321">
    <property type="entry name" value="Arc_rbn_hlx_hlx"/>
</dbReference>
<name>A0A6G9IDK3_9GAMM</name>
<dbReference type="NCBIfam" id="NF008389">
    <property type="entry name" value="PRK11187.1"/>
    <property type="match status" value="1"/>
</dbReference>
<evidence type="ECO:0000259" key="6">
    <source>
        <dbReference type="Pfam" id="PF17206"/>
    </source>
</evidence>
<dbReference type="GO" id="GO:0006355">
    <property type="term" value="P:regulation of DNA-templated transcription"/>
    <property type="evidence" value="ECO:0007669"/>
    <property type="project" value="InterPro"/>
</dbReference>
<dbReference type="RefSeq" id="WP_166916932.1">
    <property type="nucleotide sequence ID" value="NZ_CP050253.1"/>
</dbReference>
<dbReference type="InParanoid" id="A0A6G9IDK3"/>
<dbReference type="PIRSF" id="PIRSF019401">
    <property type="entry name" value="SeqA"/>
    <property type="match status" value="1"/>
</dbReference>
<keyword evidence="1 4" id="KW-0963">Cytoplasm</keyword>
<dbReference type="FunCoup" id="A0A6G9IDK3">
    <property type="interactions" value="65"/>
</dbReference>
<dbReference type="EMBL" id="CP050253">
    <property type="protein sequence ID" value="QIQ21784.1"/>
    <property type="molecule type" value="Genomic_DNA"/>
</dbReference>
<comment type="function">
    <text evidence="4">Negative regulator of replication initiation, which contributes to regulation of DNA replication and ensures that replication initiation occurs exactly once per chromosome per cell cycle. Binds to pairs of hemimethylated GATC sequences in the oriC region, thus preventing assembly of replication proteins and re-initiation at newly replicated origins. Repression is relieved when the region becomes fully methylated.</text>
</comment>
<dbReference type="GO" id="GO:0005737">
    <property type="term" value="C:cytoplasm"/>
    <property type="evidence" value="ECO:0007669"/>
    <property type="project" value="UniProtKB-SubCell"/>
</dbReference>
<evidence type="ECO:0000256" key="4">
    <source>
        <dbReference type="PIRNR" id="PIRNR019401"/>
    </source>
</evidence>
<evidence type="ECO:0000313" key="7">
    <source>
        <dbReference type="EMBL" id="QIQ21784.1"/>
    </source>
</evidence>
<keyword evidence="3 4" id="KW-0238">DNA-binding</keyword>
<dbReference type="InterPro" id="IPR033761">
    <property type="entry name" value="SeqA_N"/>
</dbReference>
<evidence type="ECO:0000256" key="3">
    <source>
        <dbReference type="ARBA" id="ARBA00023125"/>
    </source>
</evidence>
<dbReference type="GO" id="GO:0032297">
    <property type="term" value="P:negative regulation of DNA-templated DNA replication initiation"/>
    <property type="evidence" value="ECO:0007669"/>
    <property type="project" value="InterPro"/>
</dbReference>
<dbReference type="KEGG" id="orb:IPMB12_08880"/>
<gene>
    <name evidence="7" type="primary">seqA</name>
    <name evidence="7" type="ORF">IPMB12_08880</name>
</gene>
<dbReference type="AlphaFoldDB" id="A0A6G9IDK3"/>
<reference evidence="7 8" key="1">
    <citation type="submission" date="2020-03" db="EMBL/GenBank/DDBJ databases">
        <title>Complete genome sequence of Orbus sp. IPMB12 (BCRC 80908).</title>
        <authorList>
            <person name="Lo W.-S."/>
            <person name="Chang T.-H."/>
            <person name="Kuo C.-H."/>
        </authorList>
    </citation>
    <scope>NUCLEOTIDE SEQUENCE [LARGE SCALE GENOMIC DNA]</scope>
    <source>
        <strain evidence="7 8">IPMB12</strain>
    </source>
</reference>
<evidence type="ECO:0000313" key="8">
    <source>
        <dbReference type="Proteomes" id="UP000501168"/>
    </source>
</evidence>
<keyword evidence="2 4" id="KW-0236">DNA replication inhibitor</keyword>
<dbReference type="InterPro" id="IPR010985">
    <property type="entry name" value="Ribbon_hlx_hlx"/>
</dbReference>
<accession>A0A6G9IDK3</accession>
<sequence>MKTIEIDDELYHYIASQTQHIGESASSILRRLLKCETTTVPSMVVANVASQTSIKLPATSLLSLIHHSNYIDEKKTVNRFLMLLSALYQENSSRFSLAATSLHGSKRRYLATDEKSLIDTGNNTKPKAIPDTPYWVVTNNNSARKSYILKTIMDNMELSPSIITTVLDNFIAKAGE</sequence>
<evidence type="ECO:0000259" key="5">
    <source>
        <dbReference type="Pfam" id="PF03925"/>
    </source>
</evidence>
<dbReference type="Proteomes" id="UP000501168">
    <property type="component" value="Chromosome"/>
</dbReference>
<dbReference type="InterPro" id="IPR005621">
    <property type="entry name" value="SeqA"/>
</dbReference>
<comment type="subcellular location">
    <subcellularLocation>
        <location evidence="4">Cytoplasm</location>
    </subcellularLocation>
</comment>
<evidence type="ECO:0000256" key="1">
    <source>
        <dbReference type="ARBA" id="ARBA00022490"/>
    </source>
</evidence>
<evidence type="ECO:0000256" key="2">
    <source>
        <dbReference type="ARBA" id="ARBA00022880"/>
    </source>
</evidence>
<dbReference type="Pfam" id="PF17206">
    <property type="entry name" value="SeqA_N"/>
    <property type="match status" value="1"/>
</dbReference>
<dbReference type="Pfam" id="PF03925">
    <property type="entry name" value="SeqA"/>
    <property type="match status" value="1"/>
</dbReference>
<feature type="domain" description="Replication modulator SeqA C-terminal DNA-binding" evidence="5">
    <location>
        <begin position="63"/>
        <end position="167"/>
    </location>
</feature>
<comment type="similarity">
    <text evidence="4">Belongs to the SeqA family.</text>
</comment>
<dbReference type="Gene3D" id="1.10.1220.10">
    <property type="entry name" value="Met repressor-like"/>
    <property type="match status" value="1"/>
</dbReference>
<protein>
    <recommendedName>
        <fullName evidence="4">Negative modulator of initiation of replication</fullName>
    </recommendedName>
</protein>
<organism evidence="7 8">
    <name type="scientific">Zophobihabitans entericus</name>
    <dbReference type="NCBI Taxonomy" id="1635327"/>
    <lineage>
        <taxon>Bacteria</taxon>
        <taxon>Pseudomonadati</taxon>
        <taxon>Pseudomonadota</taxon>
        <taxon>Gammaproteobacteria</taxon>
        <taxon>Orbales</taxon>
        <taxon>Orbaceae</taxon>
        <taxon>Zophobihabitans</taxon>
    </lineage>
</organism>
<dbReference type="Gene3D" id="1.20.1380.10">
    <property type="entry name" value="Replication modulator SeqA, C-terminal DNA-binding domain"/>
    <property type="match status" value="1"/>
</dbReference>
<dbReference type="SUPFAM" id="SSF47598">
    <property type="entry name" value="Ribbon-helix-helix"/>
    <property type="match status" value="1"/>
</dbReference>
<dbReference type="GO" id="GO:0003677">
    <property type="term" value="F:DNA binding"/>
    <property type="evidence" value="ECO:0007669"/>
    <property type="project" value="UniProtKB-KW"/>
</dbReference>
<dbReference type="InterPro" id="IPR036835">
    <property type="entry name" value="SeqA_DNA-bd_C_sf"/>
</dbReference>